<evidence type="ECO:0000256" key="4">
    <source>
        <dbReference type="ARBA" id="ARBA00022840"/>
    </source>
</evidence>
<dbReference type="PANTHER" id="PTHR43335:SF4">
    <property type="entry name" value="ABC TRANSPORTER, ATP-BINDING PROTEIN"/>
    <property type="match status" value="1"/>
</dbReference>
<reference evidence="6 7" key="1">
    <citation type="submission" date="2021-02" db="EMBL/GenBank/DDBJ databases">
        <title>Bacillus sp. RD4P76, an endophyte from a halophyte.</title>
        <authorList>
            <person name="Sun J.-Q."/>
        </authorList>
    </citation>
    <scope>NUCLEOTIDE SEQUENCE [LARGE SCALE GENOMIC DNA]</scope>
    <source>
        <strain evidence="6 7">RD4P76</strain>
    </source>
</reference>
<dbReference type="Pfam" id="PF00005">
    <property type="entry name" value="ABC_tran"/>
    <property type="match status" value="1"/>
</dbReference>
<dbReference type="SMART" id="SM00382">
    <property type="entry name" value="AAA"/>
    <property type="match status" value="1"/>
</dbReference>
<dbReference type="PROSITE" id="PS00211">
    <property type="entry name" value="ABC_TRANSPORTER_1"/>
    <property type="match status" value="1"/>
</dbReference>
<feature type="domain" description="ABC transporter" evidence="5">
    <location>
        <begin position="8"/>
        <end position="236"/>
    </location>
</feature>
<protein>
    <submittedName>
        <fullName evidence="6">ABC transporter ATP-binding protein</fullName>
    </submittedName>
</protein>
<dbReference type="InterPro" id="IPR003593">
    <property type="entry name" value="AAA+_ATPase"/>
</dbReference>
<dbReference type="PANTHER" id="PTHR43335">
    <property type="entry name" value="ABC TRANSPORTER, ATP-BINDING PROTEIN"/>
    <property type="match status" value="1"/>
</dbReference>
<dbReference type="SUPFAM" id="SSF52540">
    <property type="entry name" value="P-loop containing nucleoside triphosphate hydrolases"/>
    <property type="match status" value="1"/>
</dbReference>
<evidence type="ECO:0000256" key="3">
    <source>
        <dbReference type="ARBA" id="ARBA00022741"/>
    </source>
</evidence>
<name>A0ABS2DDD0_9BACI</name>
<proteinExistence type="inferred from homology"/>
<keyword evidence="3" id="KW-0547">Nucleotide-binding</keyword>
<keyword evidence="4 6" id="KW-0067">ATP-binding</keyword>
<dbReference type="EMBL" id="JAFELM010000013">
    <property type="protein sequence ID" value="MBM6616441.1"/>
    <property type="molecule type" value="Genomic_DNA"/>
</dbReference>
<dbReference type="Proteomes" id="UP001518925">
    <property type="component" value="Unassembled WGS sequence"/>
</dbReference>
<sequence length="308" mass="34418">MYTESIVLNVQEVSKSIGKTPIIHNVSFDLKRGEILGLLGPNGSGKTTILKMLVGLLKPSAGTIKVEGKDIQLSFEKAIRHIGAIIENPELYDYLSGYDNLVHFLQMSESINYERIEEVTKLLRMEDYLQSKVRTYSLGMKQRLGLAQAMLHHPSILLLDEPTNGLDPEGMMELRQLLVKLAKEQGVAVIISSHQLAEIELICDSIVVIQDGSIIEKSNLREEGDSESNVGSYTFKILNIKTVTSIIEGFALPNLVLNEEGFQVDLTEMGVSELNKRLIKHEIDVVGIKRTENTLEDRFLKTLKGRSK</sequence>
<dbReference type="PROSITE" id="PS50893">
    <property type="entry name" value="ABC_TRANSPORTER_2"/>
    <property type="match status" value="1"/>
</dbReference>
<accession>A0ABS2DDD0</accession>
<evidence type="ECO:0000256" key="2">
    <source>
        <dbReference type="ARBA" id="ARBA00022448"/>
    </source>
</evidence>
<keyword evidence="2" id="KW-0813">Transport</keyword>
<dbReference type="InterPro" id="IPR003439">
    <property type="entry name" value="ABC_transporter-like_ATP-bd"/>
</dbReference>
<evidence type="ECO:0000256" key="1">
    <source>
        <dbReference type="ARBA" id="ARBA00005417"/>
    </source>
</evidence>
<dbReference type="RefSeq" id="WP_204201834.1">
    <property type="nucleotide sequence ID" value="NZ_JAFELM010000013.1"/>
</dbReference>
<evidence type="ECO:0000259" key="5">
    <source>
        <dbReference type="PROSITE" id="PS50893"/>
    </source>
</evidence>
<gene>
    <name evidence="6" type="ORF">JR050_01935</name>
</gene>
<keyword evidence="7" id="KW-1185">Reference proteome</keyword>
<evidence type="ECO:0000313" key="7">
    <source>
        <dbReference type="Proteomes" id="UP001518925"/>
    </source>
</evidence>
<dbReference type="InterPro" id="IPR027417">
    <property type="entry name" value="P-loop_NTPase"/>
</dbReference>
<dbReference type="Gene3D" id="3.40.50.300">
    <property type="entry name" value="P-loop containing nucleotide triphosphate hydrolases"/>
    <property type="match status" value="1"/>
</dbReference>
<comment type="similarity">
    <text evidence="1">Belongs to the ABC transporter superfamily.</text>
</comment>
<dbReference type="InterPro" id="IPR017871">
    <property type="entry name" value="ABC_transporter-like_CS"/>
</dbReference>
<dbReference type="GO" id="GO:0005524">
    <property type="term" value="F:ATP binding"/>
    <property type="evidence" value="ECO:0007669"/>
    <property type="project" value="UniProtKB-KW"/>
</dbReference>
<evidence type="ECO:0000313" key="6">
    <source>
        <dbReference type="EMBL" id="MBM6616441.1"/>
    </source>
</evidence>
<organism evidence="6 7">
    <name type="scientific">Bacillus suaedaesalsae</name>
    <dbReference type="NCBI Taxonomy" id="2810349"/>
    <lineage>
        <taxon>Bacteria</taxon>
        <taxon>Bacillati</taxon>
        <taxon>Bacillota</taxon>
        <taxon>Bacilli</taxon>
        <taxon>Bacillales</taxon>
        <taxon>Bacillaceae</taxon>
        <taxon>Bacillus</taxon>
    </lineage>
</organism>
<comment type="caution">
    <text evidence="6">The sequence shown here is derived from an EMBL/GenBank/DDBJ whole genome shotgun (WGS) entry which is preliminary data.</text>
</comment>